<proteinExistence type="predicted"/>
<evidence type="ECO:0000313" key="2">
    <source>
        <dbReference type="EMBL" id="JAG87931.1"/>
    </source>
</evidence>
<name>A0A0C9RMJ3_9CONI</name>
<dbReference type="InterPro" id="IPR036389">
    <property type="entry name" value="RNase_III_sf"/>
</dbReference>
<organism evidence="2">
    <name type="scientific">Wollemia nobilis</name>
    <dbReference type="NCBI Taxonomy" id="56998"/>
    <lineage>
        <taxon>Eukaryota</taxon>
        <taxon>Viridiplantae</taxon>
        <taxon>Streptophyta</taxon>
        <taxon>Embryophyta</taxon>
        <taxon>Tracheophyta</taxon>
        <taxon>Spermatophyta</taxon>
        <taxon>Pinopsida</taxon>
        <taxon>Pinidae</taxon>
        <taxon>Conifers II</taxon>
        <taxon>Araucariales</taxon>
        <taxon>Araucariaceae</taxon>
        <taxon>Wollemia</taxon>
    </lineage>
</organism>
<evidence type="ECO:0000259" key="1">
    <source>
        <dbReference type="PROSITE" id="PS50142"/>
    </source>
</evidence>
<sequence>MGAADDAAMKALQSKIRYQFKDQMFLIRAMTHASYSFDNNAALSVLGSSVIQSAISLRYILSSSSIGKGDLYSKVAENSNCTVLSQDAFDLQLHELIRVAPKVNPKEKNILCSCYHALFGAIGVDAKNLDIAKEKLWRRHGWNSTNIIQKQLMQEGLHLAGLDDME</sequence>
<dbReference type="AlphaFoldDB" id="A0A0C9RMJ3"/>
<dbReference type="InterPro" id="IPR000999">
    <property type="entry name" value="RNase_III_dom"/>
</dbReference>
<dbReference type="GO" id="GO:0004525">
    <property type="term" value="F:ribonuclease III activity"/>
    <property type="evidence" value="ECO:0007669"/>
    <property type="project" value="InterPro"/>
</dbReference>
<dbReference type="EMBL" id="GCHU01010682">
    <property type="protein sequence ID" value="JAG87931.1"/>
    <property type="molecule type" value="Transcribed_RNA"/>
</dbReference>
<dbReference type="PROSITE" id="PS50142">
    <property type="entry name" value="RNASE_3_2"/>
    <property type="match status" value="1"/>
</dbReference>
<accession>A0A0C9RMJ3</accession>
<protein>
    <submittedName>
        <fullName evidence="2">TSA: Wollemia nobilis Ref_Wollemi_Transcript_10739_872 transcribed RNA sequence</fullName>
    </submittedName>
</protein>
<dbReference type="SUPFAM" id="SSF69065">
    <property type="entry name" value="RNase III domain-like"/>
    <property type="match status" value="1"/>
</dbReference>
<dbReference type="Gene3D" id="1.10.1520.10">
    <property type="entry name" value="Ribonuclease III domain"/>
    <property type="match status" value="1"/>
</dbReference>
<dbReference type="Pfam" id="PF14622">
    <property type="entry name" value="Ribonucleas_3_3"/>
    <property type="match status" value="1"/>
</dbReference>
<dbReference type="SMART" id="SM00535">
    <property type="entry name" value="RIBOc"/>
    <property type="match status" value="1"/>
</dbReference>
<dbReference type="GO" id="GO:0006396">
    <property type="term" value="P:RNA processing"/>
    <property type="evidence" value="ECO:0007669"/>
    <property type="project" value="InterPro"/>
</dbReference>
<feature type="domain" description="RNase III" evidence="1">
    <location>
        <begin position="9"/>
        <end position="127"/>
    </location>
</feature>
<reference evidence="2" key="1">
    <citation type="submission" date="2015-02" db="EMBL/GenBank/DDBJ databases">
        <title>A transcriptome of Wollemia nobilis - a relic of Gondwana.</title>
        <authorList>
            <person name="Chia J.Y."/>
            <person name="Leong Y.S."/>
            <person name="Abdul Karim S."/>
            <person name="Wan Azmi N."/>
            <person name="Hercus R."/>
            <person name="Croft L."/>
        </authorList>
    </citation>
    <scope>NUCLEOTIDE SEQUENCE</scope>
    <source>
        <strain evidence="2">MaeBrown</strain>
        <tissue evidence="2">Leaf</tissue>
    </source>
</reference>